<accession>A0A1J5TCM8</accession>
<reference evidence="3" key="1">
    <citation type="submission" date="2016-10" db="EMBL/GenBank/DDBJ databases">
        <title>Sequence of Gallionella enrichment culture.</title>
        <authorList>
            <person name="Poehlein A."/>
            <person name="Muehling M."/>
            <person name="Daniel R."/>
        </authorList>
    </citation>
    <scope>NUCLEOTIDE SEQUENCE</scope>
</reference>
<evidence type="ECO:0000313" key="3">
    <source>
        <dbReference type="EMBL" id="OIR17867.1"/>
    </source>
</evidence>
<organism evidence="3">
    <name type="scientific">mine drainage metagenome</name>
    <dbReference type="NCBI Taxonomy" id="410659"/>
    <lineage>
        <taxon>unclassified sequences</taxon>
        <taxon>metagenomes</taxon>
        <taxon>ecological metagenomes</taxon>
    </lineage>
</organism>
<dbReference type="GO" id="GO:0003677">
    <property type="term" value="F:DNA binding"/>
    <property type="evidence" value="ECO:0007669"/>
    <property type="project" value="UniProtKB-KW"/>
</dbReference>
<evidence type="ECO:0000259" key="2">
    <source>
        <dbReference type="PROSITE" id="PS51866"/>
    </source>
</evidence>
<feature type="domain" description="Mop" evidence="2">
    <location>
        <begin position="67"/>
        <end position="132"/>
    </location>
</feature>
<dbReference type="PROSITE" id="PS51866">
    <property type="entry name" value="MOP"/>
    <property type="match status" value="1"/>
</dbReference>
<keyword evidence="1" id="KW-0500">Molybdenum</keyword>
<dbReference type="GO" id="GO:0015689">
    <property type="term" value="P:molybdate ion transport"/>
    <property type="evidence" value="ECO:0007669"/>
    <property type="project" value="InterPro"/>
</dbReference>
<dbReference type="InterPro" id="IPR004606">
    <property type="entry name" value="Mop_domain"/>
</dbReference>
<proteinExistence type="predicted"/>
<protein>
    <submittedName>
        <fullName evidence="3">DNA-binding transcriptional regulator ModE</fullName>
    </submittedName>
</protein>
<dbReference type="InterPro" id="IPR008995">
    <property type="entry name" value="Mo/tungstate-bd_C_term_dom"/>
</dbReference>
<dbReference type="EMBL" id="MLJW01000004">
    <property type="protein sequence ID" value="OIR17867.1"/>
    <property type="molecule type" value="Genomic_DNA"/>
</dbReference>
<dbReference type="InterPro" id="IPR005116">
    <property type="entry name" value="Transp-assoc_OB_typ1"/>
</dbReference>
<dbReference type="AlphaFoldDB" id="A0A1J5TCM8"/>
<keyword evidence="3" id="KW-0238">DNA-binding</keyword>
<dbReference type="Gene3D" id="2.40.50.100">
    <property type="match status" value="2"/>
</dbReference>
<dbReference type="Pfam" id="PF03459">
    <property type="entry name" value="TOBE"/>
    <property type="match status" value="2"/>
</dbReference>
<evidence type="ECO:0000256" key="1">
    <source>
        <dbReference type="ARBA" id="ARBA00022505"/>
    </source>
</evidence>
<dbReference type="SUPFAM" id="SSF50331">
    <property type="entry name" value="MOP-like"/>
    <property type="match status" value="1"/>
</dbReference>
<sequence length="137" mass="14765">MNRLKGQIVAIDSNSHLSLVDVAVGDDVFTATLLETPETADYLKIGSKVTLLFKETEVALAKNLSGLISLRNRIVVTIRSIERGDILSAVRLDYVGNALTSVITARAVDRLQLAVGDQVEALIKANEIALMAGHHDD</sequence>
<name>A0A1J5TCM8_9ZZZZ</name>
<gene>
    <name evidence="3" type="ORF">GALL_20890</name>
</gene>
<comment type="caution">
    <text evidence="3">The sequence shown here is derived from an EMBL/GenBank/DDBJ whole genome shotgun (WGS) entry which is preliminary data.</text>
</comment>